<evidence type="ECO:0000313" key="6">
    <source>
        <dbReference type="Proteomes" id="UP000717696"/>
    </source>
</evidence>
<feature type="region of interest" description="Disordered" evidence="1">
    <location>
        <begin position="531"/>
        <end position="554"/>
    </location>
</feature>
<name>A0A9P9F823_9HYPO</name>
<keyword evidence="2" id="KW-1133">Transmembrane helix</keyword>
<keyword evidence="6" id="KW-1185">Reference proteome</keyword>
<keyword evidence="2" id="KW-0812">Transmembrane</keyword>
<evidence type="ECO:0000313" key="5">
    <source>
        <dbReference type="EMBL" id="KAH7155616.1"/>
    </source>
</evidence>
<feature type="compositionally biased region" description="Low complexity" evidence="1">
    <location>
        <begin position="966"/>
        <end position="977"/>
    </location>
</feature>
<comment type="caution">
    <text evidence="5">The sequence shown here is derived from an EMBL/GenBank/DDBJ whole genome shotgun (WGS) entry which is preliminary data.</text>
</comment>
<protein>
    <recommendedName>
        <fullName evidence="4">Vacuolar sorting protein Vps3844 C-terminal domain-containing protein</fullName>
    </recommendedName>
</protein>
<proteinExistence type="predicted"/>
<keyword evidence="3" id="KW-0732">Signal</keyword>
<dbReference type="GO" id="GO:0008270">
    <property type="term" value="F:zinc ion binding"/>
    <property type="evidence" value="ECO:0007669"/>
    <property type="project" value="InterPro"/>
</dbReference>
<dbReference type="GO" id="GO:0000981">
    <property type="term" value="F:DNA-binding transcription factor activity, RNA polymerase II-specific"/>
    <property type="evidence" value="ECO:0007669"/>
    <property type="project" value="InterPro"/>
</dbReference>
<evidence type="ECO:0000256" key="1">
    <source>
        <dbReference type="SAM" id="MobiDB-lite"/>
    </source>
</evidence>
<organism evidence="5 6">
    <name type="scientific">Dactylonectria estremocensis</name>
    <dbReference type="NCBI Taxonomy" id="1079267"/>
    <lineage>
        <taxon>Eukaryota</taxon>
        <taxon>Fungi</taxon>
        <taxon>Dikarya</taxon>
        <taxon>Ascomycota</taxon>
        <taxon>Pezizomycotina</taxon>
        <taxon>Sordariomycetes</taxon>
        <taxon>Hypocreomycetidae</taxon>
        <taxon>Hypocreales</taxon>
        <taxon>Nectriaceae</taxon>
        <taxon>Dactylonectria</taxon>
    </lineage>
</organism>
<dbReference type="PANTHER" id="PTHR36853">
    <property type="entry name" value="EXPRESSED PROTEIN"/>
    <property type="match status" value="1"/>
</dbReference>
<dbReference type="EMBL" id="JAGMUU010000004">
    <property type="protein sequence ID" value="KAH7155616.1"/>
    <property type="molecule type" value="Genomic_DNA"/>
</dbReference>
<dbReference type="OrthoDB" id="5226580at2759"/>
<evidence type="ECO:0000256" key="3">
    <source>
        <dbReference type="SAM" id="SignalP"/>
    </source>
</evidence>
<dbReference type="Proteomes" id="UP000717696">
    <property type="component" value="Unassembled WGS sequence"/>
</dbReference>
<sequence length="1165" mass="127290">MKLTIGLSAALASFAAAAQHAAEVYILPQPQLAPLSSISPSFARLILLQRLAPSGKGQSLRDIPDFADPEDVVTLMNALGKEPLQLFADDERVSPSQLVVMLEGMTDAQFKKIGVALDTQPAFTVSDPPSADAHEKLVKNDFYNAGITNEHKCSLDQVINPFEESCWSGKSTVAKYDVSKDSKAFTTLVDNISKLVKLAASGEMETTLVLLPSSKSTSPKQWSQKSQDLRRRQAEAVISADETASAPISTSSNPPPFYTSIGAIPSCFDTLDSCSTGTGNCSGRGSCVNRYAKTDGSEGKRVCYACHCLSTATEQGSVIHWAGGACSKQDISVQFWLFAGFTIVMVGVLTLGIGMLFSVGEEKLPGVIGAGVSRSKQPSHHLTLLRKRYDSLPLKSAGLLSSLGLFFGSDLCPSTVTLSDFGRVRIAMLSSADRPKPATAKWGAACQQCSIAKAKCIRSNTALGAKCDRCERLVKYCAEQVHRPRKKRQPKPSRTAQIEERLNGLVNLLKASGGLTNADLATDTTCIPTEVDPAVSNQQTPSKRPESSFAPSNNPWAIPETYNSYAPPSCICRPESGDAPPPPDTDEVLLNIYRNELQALHPFVVIPNNVTAAKLRANRPFLMSAIRMVTSFRSLRSMRAQMYYLMRHIADHMLIRSERSLDLLMGILVIAAWYQYHCFMHAQLNNLIALAATLVGELGLHRSPSLLERTNLMVVKPFIPERRTNEERRALLGVWFLSSAMSLGFSRIESMRYTKYIQECAQILENEEEYETDVNLVHLVRIQHLTERISQLNSPDSPAEEVAGVPTAPMSAYVSAFQGELDRIRNALPEDLKKDKIINAFLNTATLRLYEPPVLDTPRIISMSESLTSPTLGAASALDIFYQSRNALNEFFDNWLSIPVSEYYRQTTPIAAQLVYGLTMLGRWAKFTVPITLNQPSTPMPVDTSADNPHRAMMKADSEYAASLHSGKPTPSGSSPSVQGKDSQEVGQIVLREGTDPRLPAAVAALRSQIMTQPGLSLDVSGILSGICSRFEEANATFQVGPTEPGATDHTLWTMSAVKVRITRAKLERWAEIVAAGTEALKIQDDNDRDLDMEDNGRADTYKSNVDGQEPFLNGELSTDPLGPNWNASTPWTSEMLQGVDPSIWFDGYLDWGAVIMNSMGNLEQ</sequence>
<evidence type="ECO:0000256" key="2">
    <source>
        <dbReference type="SAM" id="Phobius"/>
    </source>
</evidence>
<accession>A0A9P9F823</accession>
<dbReference type="InterPro" id="IPR053065">
    <property type="entry name" value="Archenteron_Induction-Rel"/>
</dbReference>
<keyword evidence="2" id="KW-0472">Membrane</keyword>
<dbReference type="GO" id="GO:0005783">
    <property type="term" value="C:endoplasmic reticulum"/>
    <property type="evidence" value="ECO:0007669"/>
    <property type="project" value="TreeGrafter"/>
</dbReference>
<feature type="transmembrane region" description="Helical" evidence="2">
    <location>
        <begin position="335"/>
        <end position="357"/>
    </location>
</feature>
<dbReference type="AlphaFoldDB" id="A0A9P9F823"/>
<dbReference type="Pfam" id="PF12955">
    <property type="entry name" value="Vps3844_C"/>
    <property type="match status" value="1"/>
</dbReference>
<feature type="chain" id="PRO_5040315064" description="Vacuolar sorting protein Vps3844 C-terminal domain-containing protein" evidence="3">
    <location>
        <begin position="18"/>
        <end position="1165"/>
    </location>
</feature>
<dbReference type="Gene3D" id="4.10.240.10">
    <property type="entry name" value="Zn(2)-C6 fungal-type DNA-binding domain"/>
    <property type="match status" value="1"/>
</dbReference>
<evidence type="ECO:0000259" key="4">
    <source>
        <dbReference type="Pfam" id="PF12955"/>
    </source>
</evidence>
<dbReference type="InterPro" id="IPR024382">
    <property type="entry name" value="Vps3844_C"/>
</dbReference>
<feature type="region of interest" description="Disordered" evidence="1">
    <location>
        <begin position="959"/>
        <end position="984"/>
    </location>
</feature>
<dbReference type="CDD" id="cd12148">
    <property type="entry name" value="fungal_TF_MHR"/>
    <property type="match status" value="1"/>
</dbReference>
<feature type="domain" description="Vacuolar sorting protein Vps3844 C-terminal" evidence="4">
    <location>
        <begin position="267"/>
        <end position="370"/>
    </location>
</feature>
<gene>
    <name evidence="5" type="ORF">B0J13DRAFT_496759</name>
</gene>
<feature type="region of interest" description="Disordered" evidence="1">
    <location>
        <begin position="1086"/>
        <end position="1127"/>
    </location>
</feature>
<dbReference type="InterPro" id="IPR036864">
    <property type="entry name" value="Zn2-C6_fun-type_DNA-bd_sf"/>
</dbReference>
<reference evidence="5" key="1">
    <citation type="journal article" date="2021" name="Nat. Commun.">
        <title>Genetic determinants of endophytism in the Arabidopsis root mycobiome.</title>
        <authorList>
            <person name="Mesny F."/>
            <person name="Miyauchi S."/>
            <person name="Thiergart T."/>
            <person name="Pickel B."/>
            <person name="Atanasova L."/>
            <person name="Karlsson M."/>
            <person name="Huettel B."/>
            <person name="Barry K.W."/>
            <person name="Haridas S."/>
            <person name="Chen C."/>
            <person name="Bauer D."/>
            <person name="Andreopoulos W."/>
            <person name="Pangilinan J."/>
            <person name="LaButti K."/>
            <person name="Riley R."/>
            <person name="Lipzen A."/>
            <person name="Clum A."/>
            <person name="Drula E."/>
            <person name="Henrissat B."/>
            <person name="Kohler A."/>
            <person name="Grigoriev I.V."/>
            <person name="Martin F.M."/>
            <person name="Hacquard S."/>
        </authorList>
    </citation>
    <scope>NUCLEOTIDE SEQUENCE</scope>
    <source>
        <strain evidence="5">MPI-CAGE-AT-0021</strain>
    </source>
</reference>
<feature type="signal peptide" evidence="3">
    <location>
        <begin position="1"/>
        <end position="17"/>
    </location>
</feature>
<dbReference type="PANTHER" id="PTHR36853:SF1">
    <property type="entry name" value="DUF3844 DOMAIN-CONTAINING PROTEIN"/>
    <property type="match status" value="1"/>
</dbReference>